<accession>A0AAP2DHT8</accession>
<reference evidence="1 2" key="1">
    <citation type="submission" date="2021-05" db="EMBL/GenBank/DDBJ databases">
        <title>A Polyphasic approach of four new species of the genus Ohtaekwangia: Ohtaekwangia histidinii sp. nov., Ohtaekwangia cretensis sp. nov., Ohtaekwangia indiensis sp. nov., Ohtaekwangia reichenbachii sp. nov. from diverse environment.</title>
        <authorList>
            <person name="Octaviana S."/>
        </authorList>
    </citation>
    <scope>NUCLEOTIDE SEQUENCE [LARGE SCALE GENOMIC DNA]</scope>
    <source>
        <strain evidence="1 2">PWU37</strain>
    </source>
</reference>
<sequence>MRNISIFFFLFVFALLSSCTEQESTVRKPEAVQVSVNAGKMTLPEESYFVITVRDDAGNPVLTDHMMTAETPLNLPEGHYTISDLAVVNEGEVLMAAPKRGSRLAQSVQDALGYEFDVKSGIAAALTIDVLEAASQNVADFGYTSLKPPFFAFTMRTRLVEFFDFSLVGTGLINVYWGDGTVEQHDLATTANFLTHNYAFPGVYIITVTGAVNQITDFYSFYGNGPISSINFSNTISLRDVRLGLTDGPARINLTKCPNLENVNIAGISQLATLLLPMSHHINFISISGPNALNTSDIGAITHNIYANAVANNITDGYFTYLNNWADLNSGPLGPPSAAATAKLTDLQDTYGWTLYPTP</sequence>
<gene>
    <name evidence="1" type="ORF">KK078_23945</name>
</gene>
<dbReference type="PROSITE" id="PS51257">
    <property type="entry name" value="PROKAR_LIPOPROTEIN"/>
    <property type="match status" value="1"/>
</dbReference>
<dbReference type="RefSeq" id="WP_254092858.1">
    <property type="nucleotide sequence ID" value="NZ_JAHESC010000045.1"/>
</dbReference>
<dbReference type="AlphaFoldDB" id="A0AAP2DHT8"/>
<keyword evidence="2" id="KW-1185">Reference proteome</keyword>
<dbReference type="Proteomes" id="UP001319180">
    <property type="component" value="Unassembled WGS sequence"/>
</dbReference>
<evidence type="ECO:0000313" key="2">
    <source>
        <dbReference type="Proteomes" id="UP001319180"/>
    </source>
</evidence>
<proteinExistence type="predicted"/>
<name>A0AAP2DHT8_9BACT</name>
<dbReference type="SUPFAM" id="SSF49299">
    <property type="entry name" value="PKD domain"/>
    <property type="match status" value="1"/>
</dbReference>
<comment type="caution">
    <text evidence="1">The sequence shown here is derived from an EMBL/GenBank/DDBJ whole genome shotgun (WGS) entry which is preliminary data.</text>
</comment>
<organism evidence="1 2">
    <name type="scientific">Dawidia soli</name>
    <dbReference type="NCBI Taxonomy" id="2782352"/>
    <lineage>
        <taxon>Bacteria</taxon>
        <taxon>Pseudomonadati</taxon>
        <taxon>Bacteroidota</taxon>
        <taxon>Cytophagia</taxon>
        <taxon>Cytophagales</taxon>
        <taxon>Chryseotaleaceae</taxon>
        <taxon>Dawidia</taxon>
    </lineage>
</organism>
<evidence type="ECO:0000313" key="1">
    <source>
        <dbReference type="EMBL" id="MBT1689637.1"/>
    </source>
</evidence>
<protein>
    <recommendedName>
        <fullName evidence="3">PKD domain-containing protein</fullName>
    </recommendedName>
</protein>
<dbReference type="EMBL" id="JAHESC010000045">
    <property type="protein sequence ID" value="MBT1689637.1"/>
    <property type="molecule type" value="Genomic_DNA"/>
</dbReference>
<dbReference type="InterPro" id="IPR035986">
    <property type="entry name" value="PKD_dom_sf"/>
</dbReference>
<evidence type="ECO:0008006" key="3">
    <source>
        <dbReference type="Google" id="ProtNLM"/>
    </source>
</evidence>